<dbReference type="InterPro" id="IPR012942">
    <property type="entry name" value="SRR1-like"/>
</dbReference>
<feature type="region of interest" description="Disordered" evidence="1">
    <location>
        <begin position="1"/>
        <end position="27"/>
    </location>
</feature>
<feature type="domain" description="SRR1-like" evidence="2">
    <location>
        <begin position="80"/>
        <end position="242"/>
    </location>
</feature>
<dbReference type="EMBL" id="JAUIQD010000001">
    <property type="protein sequence ID" value="KAK3363231.1"/>
    <property type="molecule type" value="Genomic_DNA"/>
</dbReference>
<dbReference type="PANTHER" id="PTHR42080">
    <property type="entry name" value="SRR1 DOMAIN-CONTAINING PROTEIN"/>
    <property type="match status" value="1"/>
</dbReference>
<dbReference type="AlphaFoldDB" id="A0AAJ0HUZ5"/>
<organism evidence="3 4">
    <name type="scientific">Lasiosphaeria hispida</name>
    <dbReference type="NCBI Taxonomy" id="260671"/>
    <lineage>
        <taxon>Eukaryota</taxon>
        <taxon>Fungi</taxon>
        <taxon>Dikarya</taxon>
        <taxon>Ascomycota</taxon>
        <taxon>Pezizomycotina</taxon>
        <taxon>Sordariomycetes</taxon>
        <taxon>Sordariomycetidae</taxon>
        <taxon>Sordariales</taxon>
        <taxon>Lasiosphaeriaceae</taxon>
        <taxon>Lasiosphaeria</taxon>
    </lineage>
</organism>
<keyword evidence="4" id="KW-1185">Reference proteome</keyword>
<comment type="caution">
    <text evidence="3">The sequence shown here is derived from an EMBL/GenBank/DDBJ whole genome shotgun (WGS) entry which is preliminary data.</text>
</comment>
<dbReference type="Proteomes" id="UP001275084">
    <property type="component" value="Unassembled WGS sequence"/>
</dbReference>
<reference evidence="3" key="2">
    <citation type="submission" date="2023-06" db="EMBL/GenBank/DDBJ databases">
        <authorList>
            <consortium name="Lawrence Berkeley National Laboratory"/>
            <person name="Haridas S."/>
            <person name="Hensen N."/>
            <person name="Bonometti L."/>
            <person name="Westerberg I."/>
            <person name="Brannstrom I.O."/>
            <person name="Guillou S."/>
            <person name="Cros-Aarteil S."/>
            <person name="Calhoun S."/>
            <person name="Kuo A."/>
            <person name="Mondo S."/>
            <person name="Pangilinan J."/>
            <person name="Riley R."/>
            <person name="Labutti K."/>
            <person name="Andreopoulos B."/>
            <person name="Lipzen A."/>
            <person name="Chen C."/>
            <person name="Yanf M."/>
            <person name="Daum C."/>
            <person name="Ng V."/>
            <person name="Clum A."/>
            <person name="Steindorff A."/>
            <person name="Ohm R."/>
            <person name="Martin F."/>
            <person name="Silar P."/>
            <person name="Natvig D."/>
            <person name="Lalanne C."/>
            <person name="Gautier V."/>
            <person name="Ament-Velasquez S.L."/>
            <person name="Kruys A."/>
            <person name="Hutchinson M.I."/>
            <person name="Powell A.J."/>
            <person name="Barry K."/>
            <person name="Miller A.N."/>
            <person name="Grigoriev I.V."/>
            <person name="Debuchy R."/>
            <person name="Gladieux P."/>
            <person name="Thoren M.H."/>
            <person name="Johannesson H."/>
        </authorList>
    </citation>
    <scope>NUCLEOTIDE SEQUENCE</scope>
    <source>
        <strain evidence="3">CBS 955.72</strain>
    </source>
</reference>
<reference evidence="3" key="1">
    <citation type="journal article" date="2023" name="Mol. Phylogenet. Evol.">
        <title>Genome-scale phylogeny and comparative genomics of the fungal order Sordariales.</title>
        <authorList>
            <person name="Hensen N."/>
            <person name="Bonometti L."/>
            <person name="Westerberg I."/>
            <person name="Brannstrom I.O."/>
            <person name="Guillou S."/>
            <person name="Cros-Aarteil S."/>
            <person name="Calhoun S."/>
            <person name="Haridas S."/>
            <person name="Kuo A."/>
            <person name="Mondo S."/>
            <person name="Pangilinan J."/>
            <person name="Riley R."/>
            <person name="LaButti K."/>
            <person name="Andreopoulos B."/>
            <person name="Lipzen A."/>
            <person name="Chen C."/>
            <person name="Yan M."/>
            <person name="Daum C."/>
            <person name="Ng V."/>
            <person name="Clum A."/>
            <person name="Steindorff A."/>
            <person name="Ohm R.A."/>
            <person name="Martin F."/>
            <person name="Silar P."/>
            <person name="Natvig D.O."/>
            <person name="Lalanne C."/>
            <person name="Gautier V."/>
            <person name="Ament-Velasquez S.L."/>
            <person name="Kruys A."/>
            <person name="Hutchinson M.I."/>
            <person name="Powell A.J."/>
            <person name="Barry K."/>
            <person name="Miller A.N."/>
            <person name="Grigoriev I.V."/>
            <person name="Debuchy R."/>
            <person name="Gladieux P."/>
            <person name="Hiltunen Thoren M."/>
            <person name="Johannesson H."/>
        </authorList>
    </citation>
    <scope>NUCLEOTIDE SEQUENCE</scope>
    <source>
        <strain evidence="3">CBS 955.72</strain>
    </source>
</reference>
<sequence length="253" mass="28267">MENGNWSLVSRKRGRGRGQAPSQGRVKQVDGRLLGIQPNPTPEFTVRDIQKYHDAVIQDWNASECWKTLREILLAVSSGPNSPVIKRAICLGPGSYDPANGGFSMRRTAHMQTEAFRSIVDALESNDGQKISRVVQEPGFTQADKDFCTHLGLEPVETPSAFSLVDESTMVFGIHMELVTYYRALSTPPAIFIGADLSEWEKLLAFNPALQELMAPLREIDATCDKHSFPDLNYMFSGTTIYCRRQQQTTEQP</sequence>
<accession>A0AAJ0HUZ5</accession>
<name>A0AAJ0HUZ5_9PEZI</name>
<dbReference type="Pfam" id="PF07985">
    <property type="entry name" value="SRR1"/>
    <property type="match status" value="1"/>
</dbReference>
<evidence type="ECO:0000313" key="4">
    <source>
        <dbReference type="Proteomes" id="UP001275084"/>
    </source>
</evidence>
<dbReference type="PANTHER" id="PTHR42080:SF1">
    <property type="entry name" value="SRR1-LIKE DOMAIN-CONTAINING PROTEIN"/>
    <property type="match status" value="1"/>
</dbReference>
<evidence type="ECO:0000313" key="3">
    <source>
        <dbReference type="EMBL" id="KAK3363231.1"/>
    </source>
</evidence>
<evidence type="ECO:0000256" key="1">
    <source>
        <dbReference type="SAM" id="MobiDB-lite"/>
    </source>
</evidence>
<gene>
    <name evidence="3" type="ORF">B0T25DRAFT_33098</name>
</gene>
<evidence type="ECO:0000259" key="2">
    <source>
        <dbReference type="Pfam" id="PF07985"/>
    </source>
</evidence>
<protein>
    <recommendedName>
        <fullName evidence="2">SRR1-like domain-containing protein</fullName>
    </recommendedName>
</protein>
<proteinExistence type="predicted"/>